<proteinExistence type="predicted"/>
<accession>A0A841GU09</accession>
<reference evidence="3 4" key="1">
    <citation type="submission" date="2020-08" db="EMBL/GenBank/DDBJ databases">
        <title>Genomic Encyclopedia of Type Strains, Phase IV (KMG-IV): sequencing the most valuable type-strain genomes for metagenomic binning, comparative biology and taxonomic classification.</title>
        <authorList>
            <person name="Goeker M."/>
        </authorList>
    </citation>
    <scope>NUCLEOTIDE SEQUENCE [LARGE SCALE GENOMIC DNA]</scope>
    <source>
        <strain evidence="3 4">DSM 13481</strain>
    </source>
</reference>
<evidence type="ECO:0000256" key="1">
    <source>
        <dbReference type="ARBA" id="ARBA00022801"/>
    </source>
</evidence>
<name>A0A841GU09_9BACT</name>
<dbReference type="Pfam" id="PF00857">
    <property type="entry name" value="Isochorismatase"/>
    <property type="match status" value="1"/>
</dbReference>
<dbReference type="PANTHER" id="PTHR43540">
    <property type="entry name" value="PEROXYUREIDOACRYLATE/UREIDOACRYLATE AMIDOHYDROLASE-RELATED"/>
    <property type="match status" value="1"/>
</dbReference>
<dbReference type="InterPro" id="IPR050272">
    <property type="entry name" value="Isochorismatase-like_hydrls"/>
</dbReference>
<dbReference type="PANTHER" id="PTHR43540:SF6">
    <property type="entry name" value="ISOCHORISMATASE-LIKE DOMAIN-CONTAINING PROTEIN"/>
    <property type="match status" value="1"/>
</dbReference>
<dbReference type="Gene3D" id="3.40.50.850">
    <property type="entry name" value="Isochorismatase-like"/>
    <property type="match status" value="1"/>
</dbReference>
<comment type="caution">
    <text evidence="3">The sequence shown here is derived from an EMBL/GenBank/DDBJ whole genome shotgun (WGS) entry which is preliminary data.</text>
</comment>
<dbReference type="InterPro" id="IPR000868">
    <property type="entry name" value="Isochorismatase-like_dom"/>
</dbReference>
<evidence type="ECO:0000313" key="3">
    <source>
        <dbReference type="EMBL" id="MBB6063438.1"/>
    </source>
</evidence>
<protein>
    <submittedName>
        <fullName evidence="3">Nicotinamidase/pyrazinamidase</fullName>
        <ecNumber evidence="3">3.5.1.-</ecNumber>
        <ecNumber evidence="3">3.5.1.19</ecNumber>
    </submittedName>
</protein>
<dbReference type="EMBL" id="JACHEX010000008">
    <property type="protein sequence ID" value="MBB6063438.1"/>
    <property type="molecule type" value="Genomic_DNA"/>
</dbReference>
<dbReference type="EC" id="3.5.1.-" evidence="3"/>
<dbReference type="GO" id="GO:0008936">
    <property type="term" value="F:nicotinamidase activity"/>
    <property type="evidence" value="ECO:0007669"/>
    <property type="project" value="UniProtKB-EC"/>
</dbReference>
<dbReference type="CDD" id="cd00431">
    <property type="entry name" value="cysteine_hydrolases"/>
    <property type="match status" value="1"/>
</dbReference>
<dbReference type="SUPFAM" id="SSF52499">
    <property type="entry name" value="Isochorismatase-like hydrolases"/>
    <property type="match status" value="1"/>
</dbReference>
<dbReference type="RefSeq" id="WP_184620010.1">
    <property type="nucleotide sequence ID" value="NZ_JACHEX010000008.1"/>
</dbReference>
<feature type="domain" description="Isochorismatase-like" evidence="2">
    <location>
        <begin position="3"/>
        <end position="168"/>
    </location>
</feature>
<keyword evidence="1 3" id="KW-0378">Hydrolase</keyword>
<evidence type="ECO:0000259" key="2">
    <source>
        <dbReference type="Pfam" id="PF00857"/>
    </source>
</evidence>
<dbReference type="InterPro" id="IPR036380">
    <property type="entry name" value="Isochorismatase-like_sf"/>
</dbReference>
<dbReference type="AlphaFoldDB" id="A0A841GU09"/>
<evidence type="ECO:0000313" key="4">
    <source>
        <dbReference type="Proteomes" id="UP000555828"/>
    </source>
</evidence>
<dbReference type="EC" id="3.5.1.19" evidence="3"/>
<dbReference type="Proteomes" id="UP000555828">
    <property type="component" value="Unassembled WGS sequence"/>
</dbReference>
<gene>
    <name evidence="3" type="ORF">HNP65_001909</name>
</gene>
<sequence length="174" mass="20074">MKALMIIDMQNDFAKKGGALYFEGAEKVIPKITDLIKEAKSRNLPIILTQDWHDENDKEFEIWPKHCIKNTAGAMIVSEIQELLNDYNNVYYIKKTRYSAFYKTDLENILENLSIDEVNVVGLVSNICVLFTVEELRNRDIKVNLYKNGTDSYDKQLHNAALKIMSQVLQAKIL</sequence>
<keyword evidence="4" id="KW-1185">Reference proteome</keyword>
<organism evidence="3 4">
    <name type="scientific">Thermosipho japonicus</name>
    <dbReference type="NCBI Taxonomy" id="90323"/>
    <lineage>
        <taxon>Bacteria</taxon>
        <taxon>Thermotogati</taxon>
        <taxon>Thermotogota</taxon>
        <taxon>Thermotogae</taxon>
        <taxon>Thermotogales</taxon>
        <taxon>Fervidobacteriaceae</taxon>
        <taxon>Thermosipho</taxon>
    </lineage>
</organism>